<comment type="cofactor">
    <cofactor evidence="1">
        <name>Co(2+)</name>
        <dbReference type="ChEBI" id="CHEBI:48828"/>
    </cofactor>
</comment>
<feature type="signal peptide" evidence="10">
    <location>
        <begin position="1"/>
        <end position="20"/>
    </location>
</feature>
<organism evidence="11 12">
    <name type="scientific">Adhaeribacter rhizoryzae</name>
    <dbReference type="NCBI Taxonomy" id="2607907"/>
    <lineage>
        <taxon>Bacteria</taxon>
        <taxon>Pseudomonadati</taxon>
        <taxon>Bacteroidota</taxon>
        <taxon>Cytophagia</taxon>
        <taxon>Cytophagales</taxon>
        <taxon>Hymenobacteraceae</taxon>
        <taxon>Adhaeribacter</taxon>
    </lineage>
</organism>
<dbReference type="EMBL" id="VWSF01000004">
    <property type="protein sequence ID" value="KAA5547842.1"/>
    <property type="molecule type" value="Genomic_DNA"/>
</dbReference>
<evidence type="ECO:0000313" key="11">
    <source>
        <dbReference type="EMBL" id="KAA5547842.1"/>
    </source>
</evidence>
<dbReference type="InterPro" id="IPR035097">
    <property type="entry name" value="M29_N-terminal"/>
</dbReference>
<comment type="caution">
    <text evidence="11">The sequence shown here is derived from an EMBL/GenBank/DDBJ whole genome shotgun (WGS) entry which is preliminary data.</text>
</comment>
<evidence type="ECO:0000256" key="1">
    <source>
        <dbReference type="ARBA" id="ARBA00001941"/>
    </source>
</evidence>
<sequence>MNIKLIFSGLFLAGSFQLAAQTPNMPTEVLVNRIVNTVSKVNAGETIILKGDKDQLNFLESLGEQIHKKGAFPVIMLESEKLTKAGTLSVPEEALVAHHKALHKLDNKADLTIYIANSIDYANIYKQAPEAYAEKRRNAIKEYHNGAPENMATFREVYIGLPNKKMAEAEGIAYNTYEKMIMEAMAVDNEAIAAKGKQIAAILQAGKKVKVTTTNGTDFTFMLAGRPTSIDDGIISEADLKSSVESDRMVALPTGLLLVTGDESSGSGKIVAARDRQFGNQGPVKITNAVYQFQDGKLGSVKATTNQAFLEKRLKEAQPAATQFGGLVIGLNPAMKVLSDEKQDFRPYEAEGMVFIHIGGNDWMGGKNKVKEGTTIPVEKATVAVDGKIIVKDGKLVTNSVASK</sequence>
<gene>
    <name evidence="11" type="ORF">F0145_07840</name>
</gene>
<dbReference type="Gene3D" id="3.40.1830.10">
    <property type="entry name" value="Thermophilic metalloprotease (M29)"/>
    <property type="match status" value="1"/>
</dbReference>
<keyword evidence="7" id="KW-0479">Metal-binding</keyword>
<protein>
    <recommendedName>
        <fullName evidence="13">Aminopeptidase</fullName>
    </recommendedName>
</protein>
<keyword evidence="5" id="KW-0031">Aminopeptidase</keyword>
<dbReference type="SUPFAM" id="SSF144052">
    <property type="entry name" value="Thermophilic metalloprotease-like"/>
    <property type="match status" value="1"/>
</dbReference>
<evidence type="ECO:0000256" key="3">
    <source>
        <dbReference type="ARBA" id="ARBA00001947"/>
    </source>
</evidence>
<evidence type="ECO:0000256" key="6">
    <source>
        <dbReference type="ARBA" id="ARBA00022670"/>
    </source>
</evidence>
<proteinExistence type="inferred from homology"/>
<dbReference type="InterPro" id="IPR000787">
    <property type="entry name" value="Peptidase_M29"/>
</dbReference>
<evidence type="ECO:0000256" key="9">
    <source>
        <dbReference type="ARBA" id="ARBA00023049"/>
    </source>
</evidence>
<keyword evidence="12" id="KW-1185">Reference proteome</keyword>
<keyword evidence="8" id="KW-0378">Hydrolase</keyword>
<dbReference type="PANTHER" id="PTHR34448">
    <property type="entry name" value="AMINOPEPTIDASE"/>
    <property type="match status" value="1"/>
</dbReference>
<dbReference type="GO" id="GO:0008237">
    <property type="term" value="F:metallopeptidase activity"/>
    <property type="evidence" value="ECO:0007669"/>
    <property type="project" value="UniProtKB-KW"/>
</dbReference>
<comment type="cofactor">
    <cofactor evidence="2">
        <name>Mg(2+)</name>
        <dbReference type="ChEBI" id="CHEBI:18420"/>
    </cofactor>
</comment>
<accession>A0A5M6DNM1</accession>
<dbReference type="Proteomes" id="UP000323426">
    <property type="component" value="Unassembled WGS sequence"/>
</dbReference>
<dbReference type="Pfam" id="PF02073">
    <property type="entry name" value="Peptidase_M29"/>
    <property type="match status" value="1"/>
</dbReference>
<dbReference type="InterPro" id="IPR052170">
    <property type="entry name" value="M29_Exopeptidase"/>
</dbReference>
<reference evidence="11 12" key="1">
    <citation type="submission" date="2019-09" db="EMBL/GenBank/DDBJ databases">
        <title>Genome sequence and assembly of Adhaeribacter sp.</title>
        <authorList>
            <person name="Chhetri G."/>
        </authorList>
    </citation>
    <scope>NUCLEOTIDE SEQUENCE [LARGE SCALE GENOMIC DNA]</scope>
    <source>
        <strain evidence="11 12">DK36</strain>
    </source>
</reference>
<keyword evidence="9" id="KW-0482">Metalloprotease</keyword>
<feature type="chain" id="PRO_5024319625" description="Aminopeptidase" evidence="10">
    <location>
        <begin position="21"/>
        <end position="404"/>
    </location>
</feature>
<dbReference type="AlphaFoldDB" id="A0A5M6DNM1"/>
<dbReference type="GO" id="GO:0004177">
    <property type="term" value="F:aminopeptidase activity"/>
    <property type="evidence" value="ECO:0007669"/>
    <property type="project" value="UniProtKB-KW"/>
</dbReference>
<comment type="cofactor">
    <cofactor evidence="3">
        <name>Zn(2+)</name>
        <dbReference type="ChEBI" id="CHEBI:29105"/>
    </cofactor>
</comment>
<evidence type="ECO:0000256" key="5">
    <source>
        <dbReference type="ARBA" id="ARBA00022438"/>
    </source>
</evidence>
<name>A0A5M6DNM1_9BACT</name>
<evidence type="ECO:0000256" key="7">
    <source>
        <dbReference type="ARBA" id="ARBA00022723"/>
    </source>
</evidence>
<evidence type="ECO:0000256" key="8">
    <source>
        <dbReference type="ARBA" id="ARBA00022801"/>
    </source>
</evidence>
<evidence type="ECO:0000256" key="4">
    <source>
        <dbReference type="ARBA" id="ARBA00008236"/>
    </source>
</evidence>
<dbReference type="GO" id="GO:0006508">
    <property type="term" value="P:proteolysis"/>
    <property type="evidence" value="ECO:0007669"/>
    <property type="project" value="UniProtKB-KW"/>
</dbReference>
<evidence type="ECO:0000256" key="2">
    <source>
        <dbReference type="ARBA" id="ARBA00001946"/>
    </source>
</evidence>
<dbReference type="PANTHER" id="PTHR34448:SF1">
    <property type="entry name" value="BLL6088 PROTEIN"/>
    <property type="match status" value="1"/>
</dbReference>
<evidence type="ECO:0000256" key="10">
    <source>
        <dbReference type="SAM" id="SignalP"/>
    </source>
</evidence>
<dbReference type="RefSeq" id="WP_150087760.1">
    <property type="nucleotide sequence ID" value="NZ_VWSF01000004.1"/>
</dbReference>
<evidence type="ECO:0000313" key="12">
    <source>
        <dbReference type="Proteomes" id="UP000323426"/>
    </source>
</evidence>
<keyword evidence="10" id="KW-0732">Signal</keyword>
<comment type="similarity">
    <text evidence="4">Belongs to the peptidase M29 family.</text>
</comment>
<evidence type="ECO:0008006" key="13">
    <source>
        <dbReference type="Google" id="ProtNLM"/>
    </source>
</evidence>
<dbReference type="GO" id="GO:0046872">
    <property type="term" value="F:metal ion binding"/>
    <property type="evidence" value="ECO:0007669"/>
    <property type="project" value="UniProtKB-KW"/>
</dbReference>
<keyword evidence="6" id="KW-0645">Protease</keyword>